<evidence type="ECO:0000256" key="4">
    <source>
        <dbReference type="ARBA" id="ARBA00074799"/>
    </source>
</evidence>
<dbReference type="InterPro" id="IPR004518">
    <property type="entry name" value="MazG-like_dom"/>
</dbReference>
<dbReference type="GO" id="GO:0046052">
    <property type="term" value="P:UTP catabolic process"/>
    <property type="evidence" value="ECO:0007669"/>
    <property type="project" value="TreeGrafter"/>
</dbReference>
<organism evidence="6">
    <name type="scientific">uncultured Desulfobacterium sp</name>
    <dbReference type="NCBI Taxonomy" id="201089"/>
    <lineage>
        <taxon>Bacteria</taxon>
        <taxon>Pseudomonadati</taxon>
        <taxon>Thermodesulfobacteriota</taxon>
        <taxon>Desulfobacteria</taxon>
        <taxon>Desulfobacterales</taxon>
        <taxon>Desulfobacteriaceae</taxon>
        <taxon>Desulfobacterium</taxon>
        <taxon>environmental samples</taxon>
    </lineage>
</organism>
<dbReference type="GO" id="GO:0046076">
    <property type="term" value="P:dTTP catabolic process"/>
    <property type="evidence" value="ECO:0007669"/>
    <property type="project" value="TreeGrafter"/>
</dbReference>
<dbReference type="InterPro" id="IPR011551">
    <property type="entry name" value="NTP_PyrPHydrolase_MazG"/>
</dbReference>
<proteinExistence type="inferred from homology"/>
<accession>E1YH91</accession>
<dbReference type="Pfam" id="PF03819">
    <property type="entry name" value="MazG"/>
    <property type="match status" value="2"/>
</dbReference>
<dbReference type="NCBIfam" id="NF007113">
    <property type="entry name" value="PRK09562.1"/>
    <property type="match status" value="1"/>
</dbReference>
<feature type="domain" description="NTP pyrophosphohydrolase MazG-like" evidence="5">
    <location>
        <begin position="35"/>
        <end position="108"/>
    </location>
</feature>
<dbReference type="SUPFAM" id="SSF101386">
    <property type="entry name" value="all-alpha NTP pyrophosphatases"/>
    <property type="match status" value="2"/>
</dbReference>
<dbReference type="PANTHER" id="PTHR30522:SF0">
    <property type="entry name" value="NUCLEOSIDE TRIPHOSPHATE PYROPHOSPHOHYDROLASE"/>
    <property type="match status" value="1"/>
</dbReference>
<dbReference type="GO" id="GO:0046081">
    <property type="term" value="P:dUTP catabolic process"/>
    <property type="evidence" value="ECO:0007669"/>
    <property type="project" value="TreeGrafter"/>
</dbReference>
<dbReference type="CDD" id="cd11528">
    <property type="entry name" value="NTP-PPase_MazG_Nterm"/>
    <property type="match status" value="1"/>
</dbReference>
<dbReference type="InterPro" id="IPR048015">
    <property type="entry name" value="NTP-PPase_MazG-like_N"/>
</dbReference>
<dbReference type="FunFam" id="1.10.287.1080:FF:000003">
    <property type="entry name" value="Nucleoside triphosphate pyrophosphohydrolase"/>
    <property type="match status" value="1"/>
</dbReference>
<sequence length="271" mass="31484">MEKQRPDRKEQNFKNLIELIETLRSANGCPWDKKQTSKTMAVCLLEEVYELVDAIESQNSDEICEELGDVLFHIFFIARLFEEKEAFGIDDVFKKITEKMIRRHPHVFGQESATDSSVLRNRWYEIKKNEKNITKTTAILDSVPGKLPALIRAYRISERAARTGFDWDNISEVMQKAEEEWHEFQCALNENTDENTKANVAVEFGDILFTLVNVARFAAIHPETALKESIKKFETRFRAMEMMATQTGRGIDSLSRDEFDTLWESVKRSEE</sequence>
<evidence type="ECO:0000256" key="3">
    <source>
        <dbReference type="ARBA" id="ARBA00066372"/>
    </source>
</evidence>
<dbReference type="GO" id="GO:0006203">
    <property type="term" value="P:dGTP catabolic process"/>
    <property type="evidence" value="ECO:0007669"/>
    <property type="project" value="TreeGrafter"/>
</dbReference>
<dbReference type="GO" id="GO:0047693">
    <property type="term" value="F:ATP diphosphatase activity"/>
    <property type="evidence" value="ECO:0007669"/>
    <property type="project" value="UniProtKB-EC"/>
</dbReference>
<dbReference type="InterPro" id="IPR048011">
    <property type="entry name" value="NTP-PPase_MazG-like_C"/>
</dbReference>
<dbReference type="FunFam" id="1.10.287.1080:FF:000001">
    <property type="entry name" value="Nucleoside triphosphate pyrophosphohydrolase"/>
    <property type="match status" value="1"/>
</dbReference>
<evidence type="ECO:0000259" key="5">
    <source>
        <dbReference type="Pfam" id="PF03819"/>
    </source>
</evidence>
<name>E1YH91_9BACT</name>
<comment type="similarity">
    <text evidence="2">Belongs to the nucleoside triphosphate pyrophosphohydrolase family.</text>
</comment>
<evidence type="ECO:0000256" key="1">
    <source>
        <dbReference type="ARBA" id="ARBA00052141"/>
    </source>
</evidence>
<dbReference type="CDD" id="cd11529">
    <property type="entry name" value="NTP-PPase_MazG_Cterm"/>
    <property type="match status" value="1"/>
</dbReference>
<reference evidence="6" key="1">
    <citation type="journal article" date="2011" name="Environ. Microbiol.">
        <title>Genomic insights into the metabolic potential of the polycyclic aromatic hydrocarbon degrading sulfate-reducing Deltaproteobacterium N47.</title>
        <authorList>
            <person name="Bergmann F."/>
            <person name="Selesi D."/>
            <person name="Weinmaier T."/>
            <person name="Tischler P."/>
            <person name="Rattei T."/>
            <person name="Meckenstock R.U."/>
        </authorList>
    </citation>
    <scope>NUCLEOTIDE SEQUENCE</scope>
</reference>
<gene>
    <name evidence="6" type="ORF">N47_F16300</name>
</gene>
<evidence type="ECO:0000313" key="6">
    <source>
        <dbReference type="EMBL" id="CBX29935.1"/>
    </source>
</evidence>
<dbReference type="GO" id="GO:0046047">
    <property type="term" value="P:TTP catabolic process"/>
    <property type="evidence" value="ECO:0007669"/>
    <property type="project" value="TreeGrafter"/>
</dbReference>
<comment type="catalytic activity">
    <reaction evidence="1">
        <text>ATP + H2O = AMP + diphosphate + H(+)</text>
        <dbReference type="Rhea" id="RHEA:14245"/>
        <dbReference type="ChEBI" id="CHEBI:15377"/>
        <dbReference type="ChEBI" id="CHEBI:15378"/>
        <dbReference type="ChEBI" id="CHEBI:30616"/>
        <dbReference type="ChEBI" id="CHEBI:33019"/>
        <dbReference type="ChEBI" id="CHEBI:456215"/>
        <dbReference type="EC" id="3.6.1.8"/>
    </reaction>
</comment>
<dbReference type="GO" id="GO:0046061">
    <property type="term" value="P:dATP catabolic process"/>
    <property type="evidence" value="ECO:0007669"/>
    <property type="project" value="TreeGrafter"/>
</dbReference>
<dbReference type="AlphaFoldDB" id="E1YH91"/>
<evidence type="ECO:0000256" key="2">
    <source>
        <dbReference type="ARBA" id="ARBA00061115"/>
    </source>
</evidence>
<dbReference type="EC" id="3.6.1.8" evidence="3"/>
<feature type="domain" description="NTP pyrophosphohydrolase MazG-like" evidence="5">
    <location>
        <begin position="173"/>
        <end position="236"/>
    </location>
</feature>
<dbReference type="NCBIfam" id="TIGR00444">
    <property type="entry name" value="mazG"/>
    <property type="match status" value="1"/>
</dbReference>
<dbReference type="EMBL" id="FR695873">
    <property type="protein sequence ID" value="CBX29935.1"/>
    <property type="molecule type" value="Genomic_DNA"/>
</dbReference>
<protein>
    <recommendedName>
        <fullName evidence="4">Nucleoside triphosphate pyrophosphohydrolase</fullName>
        <ecNumber evidence="3">3.6.1.8</ecNumber>
    </recommendedName>
</protein>
<dbReference type="PANTHER" id="PTHR30522">
    <property type="entry name" value="NUCLEOSIDE TRIPHOSPHATE PYROPHOSPHOHYDROLASE"/>
    <property type="match status" value="1"/>
</dbReference>
<dbReference type="Gene3D" id="1.10.287.1080">
    <property type="entry name" value="MazG-like"/>
    <property type="match status" value="2"/>
</dbReference>
<dbReference type="GO" id="GO:0006950">
    <property type="term" value="P:response to stress"/>
    <property type="evidence" value="ECO:0007669"/>
    <property type="project" value="UniProtKB-ARBA"/>
</dbReference>